<reference evidence="2 3" key="1">
    <citation type="submission" date="2018-09" db="EMBL/GenBank/DDBJ databases">
        <title>Cohnella cavernae sp. nov., isolated from a karst cave.</title>
        <authorList>
            <person name="Zhu H."/>
        </authorList>
    </citation>
    <scope>NUCLEOTIDE SEQUENCE [LARGE SCALE GENOMIC DNA]</scope>
    <source>
        <strain evidence="2 3">K2E09-144</strain>
    </source>
</reference>
<evidence type="ECO:0000313" key="3">
    <source>
        <dbReference type="Proteomes" id="UP000266340"/>
    </source>
</evidence>
<keyword evidence="3" id="KW-1185">Reference proteome</keyword>
<dbReference type="InterPro" id="IPR004761">
    <property type="entry name" value="Spore_GerAB"/>
</dbReference>
<feature type="transmembrane region" description="Helical" evidence="1">
    <location>
        <begin position="38"/>
        <end position="58"/>
    </location>
</feature>
<dbReference type="GO" id="GO:0009847">
    <property type="term" value="P:spore germination"/>
    <property type="evidence" value="ECO:0007669"/>
    <property type="project" value="InterPro"/>
</dbReference>
<feature type="transmembrane region" description="Helical" evidence="1">
    <location>
        <begin position="111"/>
        <end position="128"/>
    </location>
</feature>
<gene>
    <name evidence="2" type="ORF">D3H35_08070</name>
</gene>
<dbReference type="Pfam" id="PF03845">
    <property type="entry name" value="Spore_permease"/>
    <property type="match status" value="1"/>
</dbReference>
<feature type="transmembrane region" description="Helical" evidence="1">
    <location>
        <begin position="5"/>
        <end position="26"/>
    </location>
</feature>
<dbReference type="EMBL" id="QXJM01000029">
    <property type="protein sequence ID" value="RIE03912.1"/>
    <property type="molecule type" value="Genomic_DNA"/>
</dbReference>
<comment type="caution">
    <text evidence="2">The sequence shown here is derived from an EMBL/GenBank/DDBJ whole genome shotgun (WGS) entry which is preliminary data.</text>
</comment>
<dbReference type="AlphaFoldDB" id="A0A398CNL1"/>
<feature type="transmembrane region" description="Helical" evidence="1">
    <location>
        <begin position="263"/>
        <end position="283"/>
    </location>
</feature>
<feature type="transmembrane region" description="Helical" evidence="1">
    <location>
        <begin position="211"/>
        <end position="233"/>
    </location>
</feature>
<name>A0A398CNL1_9BACL</name>
<evidence type="ECO:0000313" key="2">
    <source>
        <dbReference type="EMBL" id="RIE03912.1"/>
    </source>
</evidence>
<organism evidence="2 3">
    <name type="scientific">Cohnella faecalis</name>
    <dbReference type="NCBI Taxonomy" id="2315694"/>
    <lineage>
        <taxon>Bacteria</taxon>
        <taxon>Bacillati</taxon>
        <taxon>Bacillota</taxon>
        <taxon>Bacilli</taxon>
        <taxon>Bacillales</taxon>
        <taxon>Paenibacillaceae</taxon>
        <taxon>Cohnella</taxon>
    </lineage>
</organism>
<dbReference type="OrthoDB" id="2930450at2"/>
<dbReference type="RefSeq" id="WP_119148589.1">
    <property type="nucleotide sequence ID" value="NZ_QXJM01000029.1"/>
</dbReference>
<keyword evidence="1" id="KW-0472">Membrane</keyword>
<keyword evidence="1" id="KW-1133">Transmembrane helix</keyword>
<sequence>MLRYLYYHVLYVGMINIMLFVPHVLIEYRFKGAVSGMALAMVVGSIVAIGTSVCFRRFPGLGMYEIFDCFLPGWLTKILSSYSALTWALGGLLVVYIQAELIRTFFNPDMNEYWNLLIMVIAALWASTRSIRTVQFAQEILILMCAPLIFMILFKAIGNEWLNWDAIRLAAGYVRTKPSFVSFCAATFLFSGYLNLIVFNRMATAKTSNRYLWIIPIFGVFFMLVTFFVPIGFHGTAGIDKYVFLWSTTADSMEMQYGFINRVLYLFLVLYTNLSLIFVMNAWHVTIDILHSVFTGKVMPVDPSSTPADIGISLLRWASPRLFTPASLTMSGTSESRSTG</sequence>
<protein>
    <submittedName>
        <fullName evidence="2">Uncharacterized protein</fullName>
    </submittedName>
</protein>
<dbReference type="GO" id="GO:0016020">
    <property type="term" value="C:membrane"/>
    <property type="evidence" value="ECO:0007669"/>
    <property type="project" value="InterPro"/>
</dbReference>
<proteinExistence type="predicted"/>
<feature type="transmembrane region" description="Helical" evidence="1">
    <location>
        <begin position="178"/>
        <end position="199"/>
    </location>
</feature>
<accession>A0A398CNL1</accession>
<feature type="transmembrane region" description="Helical" evidence="1">
    <location>
        <begin position="79"/>
        <end position="99"/>
    </location>
</feature>
<feature type="transmembrane region" description="Helical" evidence="1">
    <location>
        <begin position="140"/>
        <end position="158"/>
    </location>
</feature>
<evidence type="ECO:0000256" key="1">
    <source>
        <dbReference type="SAM" id="Phobius"/>
    </source>
</evidence>
<dbReference type="Proteomes" id="UP000266340">
    <property type="component" value="Unassembled WGS sequence"/>
</dbReference>
<keyword evidence="1" id="KW-0812">Transmembrane</keyword>